<dbReference type="EMBL" id="JX470548">
    <property type="protein sequence ID" value="AGO88196.1"/>
    <property type="molecule type" value="Genomic_DNA"/>
</dbReference>
<reference evidence="5" key="1">
    <citation type="submission" date="2012-08" db="EMBL/GenBank/DDBJ databases">
        <authorList>
            <person name="Sun R."/>
            <person name="Kittichotirat W."/>
            <person name="Wang J."/>
            <person name="Jan M."/>
            <person name="Asikainen S."/>
            <person name="Bumgarner R.E."/>
            <person name="Chen C."/>
        </authorList>
    </citation>
    <scope>NUCLEOTIDE SEQUENCE</scope>
    <source>
        <strain evidence="5">I23C</strain>
    </source>
</reference>
<dbReference type="PANTHER" id="PTHR43685">
    <property type="entry name" value="GLYCOSYLTRANSFERASE"/>
    <property type="match status" value="1"/>
</dbReference>
<feature type="domain" description="Glycosyltransferase 2-like" evidence="4">
    <location>
        <begin position="7"/>
        <end position="101"/>
    </location>
</feature>
<organism evidence="5">
    <name type="scientific">Aggregatibacter actinomycetemcomitans</name>
    <name type="common">Actinobacillus actinomycetemcomitans</name>
    <name type="synonym">Haemophilus actinomycetemcomitans</name>
    <dbReference type="NCBI Taxonomy" id="714"/>
    <lineage>
        <taxon>Bacteria</taxon>
        <taxon>Pseudomonadati</taxon>
        <taxon>Pseudomonadota</taxon>
        <taxon>Gammaproteobacteria</taxon>
        <taxon>Pasteurellales</taxon>
        <taxon>Pasteurellaceae</taxon>
        <taxon>Aggregatibacter</taxon>
    </lineage>
</organism>
<dbReference type="SMR" id="S4W629"/>
<dbReference type="InterPro" id="IPR050834">
    <property type="entry name" value="Glycosyltransf_2"/>
</dbReference>
<dbReference type="InterPro" id="IPR029044">
    <property type="entry name" value="Nucleotide-diphossugar_trans"/>
</dbReference>
<dbReference type="Gene3D" id="3.90.550.10">
    <property type="entry name" value="Spore Coat Polysaccharide Biosynthesis Protein SpsA, Chain A"/>
    <property type="match status" value="1"/>
</dbReference>
<evidence type="ECO:0000259" key="4">
    <source>
        <dbReference type="Pfam" id="PF00535"/>
    </source>
</evidence>
<proteinExistence type="inferred from homology"/>
<dbReference type="AlphaFoldDB" id="S4W629"/>
<gene>
    <name evidence="5" type="ORF">I23Cspa_0016</name>
</gene>
<comment type="similarity">
    <text evidence="1">Belongs to the glycosyltransferase 2 family.</text>
</comment>
<evidence type="ECO:0000256" key="3">
    <source>
        <dbReference type="ARBA" id="ARBA00022679"/>
    </source>
</evidence>
<dbReference type="Pfam" id="PF00535">
    <property type="entry name" value="Glycos_transf_2"/>
    <property type="match status" value="1"/>
</dbReference>
<keyword evidence="3 5" id="KW-0808">Transferase</keyword>
<dbReference type="PANTHER" id="PTHR43685:SF5">
    <property type="entry name" value="GLYCOSYLTRANSFERASE EPSE-RELATED"/>
    <property type="match status" value="1"/>
</dbReference>
<dbReference type="InterPro" id="IPR001173">
    <property type="entry name" value="Glyco_trans_2-like"/>
</dbReference>
<evidence type="ECO:0000256" key="1">
    <source>
        <dbReference type="ARBA" id="ARBA00006739"/>
    </source>
</evidence>
<dbReference type="GO" id="GO:0016757">
    <property type="term" value="F:glycosyltransferase activity"/>
    <property type="evidence" value="ECO:0007669"/>
    <property type="project" value="UniProtKB-KW"/>
</dbReference>
<keyword evidence="2" id="KW-0328">Glycosyltransferase</keyword>
<evidence type="ECO:0000256" key="2">
    <source>
        <dbReference type="ARBA" id="ARBA00022676"/>
    </source>
</evidence>
<protein>
    <submittedName>
        <fullName evidence="5">Putative rhamnosyltransferase</fullName>
    </submittedName>
</protein>
<dbReference type="SUPFAM" id="SSF53448">
    <property type="entry name" value="Nucleotide-diphospho-sugar transferases"/>
    <property type="match status" value="1"/>
</dbReference>
<sequence length="151" mass="16695">MPKFSYSVIVCTLNGASFISAQLKSILTQSILPQKIIVSDDGSTDGTLDVVQQTFLEANFTDYEIVQGPKKGVIANFLSALAYSSADFTFLADQDDIWHHKKAVTFSKMAQTQSPDVPTLTFSDARLIDEYNQEITSSFCLSSFNSRLFGR</sequence>
<evidence type="ECO:0000313" key="5">
    <source>
        <dbReference type="EMBL" id="AGO88196.1"/>
    </source>
</evidence>
<name>S4W629_AGGAC</name>
<accession>S4W629</accession>